<accession>A0A511TFZ1</accession>
<evidence type="ECO:0000313" key="5">
    <source>
        <dbReference type="Proteomes" id="UP000321514"/>
    </source>
</evidence>
<organism evidence="2 5">
    <name type="scientific">Myxococcus fulvus</name>
    <dbReference type="NCBI Taxonomy" id="33"/>
    <lineage>
        <taxon>Bacteria</taxon>
        <taxon>Pseudomonadati</taxon>
        <taxon>Myxococcota</taxon>
        <taxon>Myxococcia</taxon>
        <taxon>Myxococcales</taxon>
        <taxon>Cystobacterineae</taxon>
        <taxon>Myxococcaceae</taxon>
        <taxon>Myxococcus</taxon>
    </lineage>
</organism>
<protein>
    <recommendedName>
        <fullName evidence="6">Lipoprotein</fullName>
    </recommendedName>
</protein>
<comment type="caution">
    <text evidence="2">The sequence shown here is derived from an EMBL/GenBank/DDBJ whole genome shotgun (WGS) entry which is preliminary data.</text>
</comment>
<evidence type="ECO:0000313" key="3">
    <source>
        <dbReference type="EMBL" id="SEU40895.1"/>
    </source>
</evidence>
<feature type="chain" id="PRO_5022901030" description="Lipoprotein" evidence="1">
    <location>
        <begin position="20"/>
        <end position="137"/>
    </location>
</feature>
<evidence type="ECO:0000256" key="1">
    <source>
        <dbReference type="SAM" id="SignalP"/>
    </source>
</evidence>
<dbReference type="OrthoDB" id="5382970at2"/>
<dbReference type="RefSeq" id="WP_046717004.1">
    <property type="nucleotide sequence ID" value="NZ_BJXR01000074.1"/>
</dbReference>
<dbReference type="EMBL" id="FOIB01000016">
    <property type="protein sequence ID" value="SEU40895.1"/>
    <property type="molecule type" value="Genomic_DNA"/>
</dbReference>
<sequence length="137" mass="13723">MYRIAVAALMLAATGCATTGGGGSREGNANVAGVIKLPETGLAQAGNPCDQLRVVVAHASTPTDALGHGMVKSSRGNRCSFTVSGIPSNAKLQISAVAESGLKCDNGSAPSISPEPSELELKNYATGTRDFAVSCGS</sequence>
<reference evidence="2 5" key="2">
    <citation type="submission" date="2019-07" db="EMBL/GenBank/DDBJ databases">
        <title>Whole genome shotgun sequence of Myxococcus fulvus NBRC 100333.</title>
        <authorList>
            <person name="Hosoyama A."/>
            <person name="Uohara A."/>
            <person name="Ohji S."/>
            <person name="Ichikawa N."/>
        </authorList>
    </citation>
    <scope>NUCLEOTIDE SEQUENCE [LARGE SCALE GENOMIC DNA]</scope>
    <source>
        <strain evidence="2 5">NBRC 100333</strain>
    </source>
</reference>
<dbReference type="PROSITE" id="PS51257">
    <property type="entry name" value="PROKAR_LIPOPROTEIN"/>
    <property type="match status" value="1"/>
</dbReference>
<reference evidence="3 4" key="1">
    <citation type="submission" date="2016-10" db="EMBL/GenBank/DDBJ databases">
        <authorList>
            <person name="Varghese N."/>
            <person name="Submissions S."/>
        </authorList>
    </citation>
    <scope>NUCLEOTIDE SEQUENCE [LARGE SCALE GENOMIC DNA]</scope>
    <source>
        <strain evidence="3 4">DSM 16525</strain>
    </source>
</reference>
<name>A0A511TFZ1_MYXFU</name>
<proteinExistence type="predicted"/>
<keyword evidence="4" id="KW-1185">Reference proteome</keyword>
<gene>
    <name evidence="2" type="ORF">MFU01_81340</name>
    <name evidence="3" type="ORF">SAMN05443572_11626</name>
</gene>
<evidence type="ECO:0008006" key="6">
    <source>
        <dbReference type="Google" id="ProtNLM"/>
    </source>
</evidence>
<dbReference type="Proteomes" id="UP000321514">
    <property type="component" value="Unassembled WGS sequence"/>
</dbReference>
<dbReference type="Proteomes" id="UP000183760">
    <property type="component" value="Unassembled WGS sequence"/>
</dbReference>
<dbReference type="AlphaFoldDB" id="A0A511TFZ1"/>
<dbReference type="EMBL" id="BJXR01000074">
    <property type="protein sequence ID" value="GEN13097.1"/>
    <property type="molecule type" value="Genomic_DNA"/>
</dbReference>
<keyword evidence="1" id="KW-0732">Signal</keyword>
<evidence type="ECO:0000313" key="2">
    <source>
        <dbReference type="EMBL" id="GEN13097.1"/>
    </source>
</evidence>
<evidence type="ECO:0000313" key="4">
    <source>
        <dbReference type="Proteomes" id="UP000183760"/>
    </source>
</evidence>
<feature type="signal peptide" evidence="1">
    <location>
        <begin position="1"/>
        <end position="19"/>
    </location>
</feature>